<proteinExistence type="predicted"/>
<evidence type="ECO:0000313" key="6">
    <source>
        <dbReference type="EMBL" id="BAJ73161.1"/>
    </source>
</evidence>
<dbReference type="AlphaFoldDB" id="E8N8V2"/>
<keyword evidence="1" id="KW-0645">Protease</keyword>
<accession>E8N8V2</accession>
<reference evidence="6 7" key="1">
    <citation type="journal article" date="2011" name="J. Bacteriol.">
        <title>Genome sequence of Microbacterium testaceum StLB037, an N-acylhomoserine lactone-degrading bacterium isolated from potato leaves.</title>
        <authorList>
            <person name="Morohoshi T."/>
            <person name="Wang W.-Z."/>
            <person name="Someya N."/>
            <person name="Ikeda T."/>
        </authorList>
    </citation>
    <scope>NUCLEOTIDE SEQUENCE [LARGE SCALE GENOMIC DNA]</scope>
    <source>
        <strain evidence="6 7">StLB037</strain>
    </source>
</reference>
<evidence type="ECO:0000256" key="3">
    <source>
        <dbReference type="ARBA" id="ARBA00022801"/>
    </source>
</evidence>
<dbReference type="GO" id="GO:0006508">
    <property type="term" value="P:proteolysis"/>
    <property type="evidence" value="ECO:0007669"/>
    <property type="project" value="UniProtKB-KW"/>
</dbReference>
<keyword evidence="2" id="KW-0479">Metal-binding</keyword>
<dbReference type="STRING" id="979556.MTES_0197"/>
<name>E8N8V2_MICTS</name>
<dbReference type="EMBL" id="AP012052">
    <property type="protein sequence ID" value="BAJ73161.1"/>
    <property type="molecule type" value="Genomic_DNA"/>
</dbReference>
<dbReference type="SUPFAM" id="SSF55486">
    <property type="entry name" value="Metalloproteases ('zincins'), catalytic domain"/>
    <property type="match status" value="1"/>
</dbReference>
<protein>
    <recommendedName>
        <fullName evidence="5">Peptidase M10 metallopeptidase domain-containing protein</fullName>
    </recommendedName>
</protein>
<dbReference type="KEGG" id="mts:MTES_0197"/>
<evidence type="ECO:0000259" key="5">
    <source>
        <dbReference type="Pfam" id="PF00413"/>
    </source>
</evidence>
<keyword evidence="3" id="KW-0378">Hydrolase</keyword>
<dbReference type="Proteomes" id="UP000008975">
    <property type="component" value="Chromosome"/>
</dbReference>
<dbReference type="GO" id="GO:0004222">
    <property type="term" value="F:metalloendopeptidase activity"/>
    <property type="evidence" value="ECO:0007669"/>
    <property type="project" value="InterPro"/>
</dbReference>
<dbReference type="eggNOG" id="ENOG502ZVTQ">
    <property type="taxonomic scope" value="Bacteria"/>
</dbReference>
<dbReference type="InterPro" id="IPR024079">
    <property type="entry name" value="MetalloPept_cat_dom_sf"/>
</dbReference>
<sequence>MMSTLREKVIASSLGLLFAAAAIVVPGAAASAYTLTGCSWGPYGNNVTWLNQAPSGDYYNTGTSAGYSWAANTDINGMSPSNGLLVGYTDNKGANGYDGWTTWGCNGNRTTYANATLNPHYMDSKSYAIKKTVWLHELGHALGLNHSGSNAVMYSCAACTGFGWPQSDDINGINSLY</sequence>
<dbReference type="Pfam" id="PF00413">
    <property type="entry name" value="Peptidase_M10"/>
    <property type="match status" value="1"/>
</dbReference>
<organism evidence="6 7">
    <name type="scientific">Microbacterium testaceum (strain StLB037)</name>
    <dbReference type="NCBI Taxonomy" id="979556"/>
    <lineage>
        <taxon>Bacteria</taxon>
        <taxon>Bacillati</taxon>
        <taxon>Actinomycetota</taxon>
        <taxon>Actinomycetes</taxon>
        <taxon>Micrococcales</taxon>
        <taxon>Microbacteriaceae</taxon>
        <taxon>Microbacterium</taxon>
    </lineage>
</organism>
<evidence type="ECO:0000313" key="7">
    <source>
        <dbReference type="Proteomes" id="UP000008975"/>
    </source>
</evidence>
<dbReference type="HOGENOM" id="CLU_129805_0_0_11"/>
<dbReference type="InterPro" id="IPR001818">
    <property type="entry name" value="Pept_M10_metallopeptidase"/>
</dbReference>
<dbReference type="GO" id="GO:0031012">
    <property type="term" value="C:extracellular matrix"/>
    <property type="evidence" value="ECO:0007669"/>
    <property type="project" value="InterPro"/>
</dbReference>
<evidence type="ECO:0000256" key="1">
    <source>
        <dbReference type="ARBA" id="ARBA00022670"/>
    </source>
</evidence>
<feature type="domain" description="Peptidase M10 metallopeptidase" evidence="5">
    <location>
        <begin position="128"/>
        <end position="177"/>
    </location>
</feature>
<dbReference type="PRINTS" id="PR00138">
    <property type="entry name" value="MATRIXIN"/>
</dbReference>
<dbReference type="InterPro" id="IPR021190">
    <property type="entry name" value="Pept_M10A"/>
</dbReference>
<reference key="2">
    <citation type="submission" date="2011-02" db="EMBL/GenBank/DDBJ databases">
        <title>Genome sequence of Microbacterium testaceum StLB037.</title>
        <authorList>
            <person name="Morohoshi T."/>
            <person name="Wang W.Z."/>
            <person name="Someya N."/>
            <person name="Ikeda T."/>
        </authorList>
    </citation>
    <scope>NUCLEOTIDE SEQUENCE</scope>
    <source>
        <strain>StLB037</strain>
    </source>
</reference>
<keyword evidence="4" id="KW-0862">Zinc</keyword>
<evidence type="ECO:0000256" key="4">
    <source>
        <dbReference type="ARBA" id="ARBA00022833"/>
    </source>
</evidence>
<evidence type="ECO:0000256" key="2">
    <source>
        <dbReference type="ARBA" id="ARBA00022723"/>
    </source>
</evidence>
<gene>
    <name evidence="6" type="ordered locus">MTES_0197</name>
</gene>
<dbReference type="GO" id="GO:0008270">
    <property type="term" value="F:zinc ion binding"/>
    <property type="evidence" value="ECO:0007669"/>
    <property type="project" value="InterPro"/>
</dbReference>
<dbReference type="Gene3D" id="3.40.390.10">
    <property type="entry name" value="Collagenase (Catalytic Domain)"/>
    <property type="match status" value="1"/>
</dbReference>